<dbReference type="AlphaFoldDB" id="A0A5M9ZHP2"/>
<organism evidence="1 2">
    <name type="scientific">Bifidobacterium myosotis</name>
    <dbReference type="NCBI Taxonomy" id="1630166"/>
    <lineage>
        <taxon>Bacteria</taxon>
        <taxon>Bacillati</taxon>
        <taxon>Actinomycetota</taxon>
        <taxon>Actinomycetes</taxon>
        <taxon>Bifidobacteriales</taxon>
        <taxon>Bifidobacteriaceae</taxon>
        <taxon>Bifidobacterium</taxon>
    </lineage>
</organism>
<protein>
    <submittedName>
        <fullName evidence="1">Uncharacterized protein</fullName>
    </submittedName>
</protein>
<proteinExistence type="predicted"/>
<evidence type="ECO:0000313" key="1">
    <source>
        <dbReference type="EMBL" id="KAA8825195.1"/>
    </source>
</evidence>
<name>A0A5M9ZHP2_9BIFI</name>
<reference evidence="1 2" key="1">
    <citation type="journal article" date="2019" name="Syst. Appl. Microbiol.">
        <title>Characterization of Bifidobacterium species in feaces of the Egyptian fruit bat: Description of B. vespertilionis sp. nov. and B. rousetti sp. nov.</title>
        <authorList>
            <person name="Modesto M."/>
            <person name="Satti M."/>
            <person name="Watanabe K."/>
            <person name="Puglisi E."/>
            <person name="Morelli L."/>
            <person name="Huang C.-H."/>
            <person name="Liou J.-S."/>
            <person name="Miyashita M."/>
            <person name="Tamura T."/>
            <person name="Saito S."/>
            <person name="Mori K."/>
            <person name="Huang L."/>
            <person name="Sciavilla P."/>
            <person name="Sandri C."/>
            <person name="Spiezio C."/>
            <person name="Vitali F."/>
            <person name="Cavalieri D."/>
            <person name="Perpetuini G."/>
            <person name="Tofalo R."/>
            <person name="Bonetti A."/>
            <person name="Arita M."/>
            <person name="Mattarelli P."/>
        </authorList>
    </citation>
    <scope>NUCLEOTIDE SEQUENCE [LARGE SCALE GENOMIC DNA]</scope>
    <source>
        <strain evidence="1 2">RST17</strain>
    </source>
</reference>
<accession>A0A5M9ZHP2</accession>
<evidence type="ECO:0000313" key="2">
    <source>
        <dbReference type="Proteomes" id="UP000410049"/>
    </source>
</evidence>
<comment type="caution">
    <text evidence="1">The sequence shown here is derived from an EMBL/GenBank/DDBJ whole genome shotgun (WGS) entry which is preliminary data.</text>
</comment>
<dbReference type="Proteomes" id="UP000410049">
    <property type="component" value="Unassembled WGS sequence"/>
</dbReference>
<sequence length="118" mass="13361">MIHSRRTIIANDADNRSQYRGWWRLAQRECAVVRYGASSWSLATESRGIPRWCVTTTSSTMFQWNTTMVFRDGEPLQLRVPGRTVRLHCGCAKRMCIAPVASIASFLGLRGTKPCPRS</sequence>
<dbReference type="EMBL" id="RZUH01000019">
    <property type="protein sequence ID" value="KAA8825195.1"/>
    <property type="molecule type" value="Genomic_DNA"/>
</dbReference>
<gene>
    <name evidence="1" type="ORF">EMO91_12620</name>
</gene>